<feature type="domain" description="TonB-dependent receptor plug" evidence="15">
    <location>
        <begin position="73"/>
        <end position="175"/>
    </location>
</feature>
<evidence type="ECO:0000259" key="14">
    <source>
        <dbReference type="Pfam" id="PF00593"/>
    </source>
</evidence>
<keyword evidence="5 10" id="KW-0812">Transmembrane</keyword>
<dbReference type="RefSeq" id="WP_168052891.1">
    <property type="nucleotide sequence ID" value="NZ_JAATJR010000006.1"/>
</dbReference>
<reference evidence="16 17" key="1">
    <citation type="submission" date="2020-03" db="EMBL/GenBank/DDBJ databases">
        <title>Roseomonas selenitidurans sp. nov. isolated from soil.</title>
        <authorList>
            <person name="Liu H."/>
        </authorList>
    </citation>
    <scope>NUCLEOTIDE SEQUENCE [LARGE SCALE GENOMIC DNA]</scope>
    <source>
        <strain evidence="16 17">JCM 15073</strain>
    </source>
</reference>
<organism evidence="16 17">
    <name type="scientific">Falsiroseomonas frigidaquae</name>
    <dbReference type="NCBI Taxonomy" id="487318"/>
    <lineage>
        <taxon>Bacteria</taxon>
        <taxon>Pseudomonadati</taxon>
        <taxon>Pseudomonadota</taxon>
        <taxon>Alphaproteobacteria</taxon>
        <taxon>Acetobacterales</taxon>
        <taxon>Roseomonadaceae</taxon>
        <taxon>Falsiroseomonas</taxon>
    </lineage>
</organism>
<dbReference type="Proteomes" id="UP000765160">
    <property type="component" value="Unassembled WGS sequence"/>
</dbReference>
<dbReference type="PANTHER" id="PTHR30069">
    <property type="entry name" value="TONB-DEPENDENT OUTER MEMBRANE RECEPTOR"/>
    <property type="match status" value="1"/>
</dbReference>
<keyword evidence="16" id="KW-0675">Receptor</keyword>
<evidence type="ECO:0000256" key="4">
    <source>
        <dbReference type="ARBA" id="ARBA00022452"/>
    </source>
</evidence>
<dbReference type="PANTHER" id="PTHR30069:SF41">
    <property type="entry name" value="HEME_HEMOPEXIN UTILIZATION PROTEIN C"/>
    <property type="match status" value="1"/>
</dbReference>
<comment type="similarity">
    <text evidence="2 10 11">Belongs to the TonB-dependent receptor family.</text>
</comment>
<dbReference type="Gene3D" id="2.40.170.20">
    <property type="entry name" value="TonB-dependent receptor, beta-barrel domain"/>
    <property type="match status" value="1"/>
</dbReference>
<proteinExistence type="inferred from homology"/>
<evidence type="ECO:0000256" key="12">
    <source>
        <dbReference type="SAM" id="MobiDB-lite"/>
    </source>
</evidence>
<dbReference type="InterPro" id="IPR010949">
    <property type="entry name" value="TonB_Hb/transfer/lactofer_rcpt"/>
</dbReference>
<dbReference type="SUPFAM" id="SSF56935">
    <property type="entry name" value="Porins"/>
    <property type="match status" value="1"/>
</dbReference>
<gene>
    <name evidence="16" type="ORF">HB662_22235</name>
</gene>
<evidence type="ECO:0000256" key="11">
    <source>
        <dbReference type="RuleBase" id="RU003357"/>
    </source>
</evidence>
<protein>
    <submittedName>
        <fullName evidence="16">TonB-dependent hemoglobin/transferrin/lactoferrin family receptor</fullName>
    </submittedName>
</protein>
<evidence type="ECO:0000256" key="3">
    <source>
        <dbReference type="ARBA" id="ARBA00022448"/>
    </source>
</evidence>
<keyword evidence="8 10" id="KW-0472">Membrane</keyword>
<evidence type="ECO:0000256" key="6">
    <source>
        <dbReference type="ARBA" id="ARBA00022729"/>
    </source>
</evidence>
<evidence type="ECO:0000256" key="8">
    <source>
        <dbReference type="ARBA" id="ARBA00023136"/>
    </source>
</evidence>
<dbReference type="InterPro" id="IPR039426">
    <property type="entry name" value="TonB-dep_rcpt-like"/>
</dbReference>
<keyword evidence="6 13" id="KW-0732">Signal</keyword>
<dbReference type="InterPro" id="IPR000531">
    <property type="entry name" value="Beta-barrel_TonB"/>
</dbReference>
<evidence type="ECO:0000313" key="16">
    <source>
        <dbReference type="EMBL" id="NKE47514.1"/>
    </source>
</evidence>
<evidence type="ECO:0000256" key="5">
    <source>
        <dbReference type="ARBA" id="ARBA00022692"/>
    </source>
</evidence>
<dbReference type="Pfam" id="PF07715">
    <property type="entry name" value="Plug"/>
    <property type="match status" value="1"/>
</dbReference>
<keyword evidence="3 10" id="KW-0813">Transport</keyword>
<evidence type="ECO:0000259" key="15">
    <source>
        <dbReference type="Pfam" id="PF07715"/>
    </source>
</evidence>
<dbReference type="NCBIfam" id="TIGR01785">
    <property type="entry name" value="TonB-hemin"/>
    <property type="match status" value="1"/>
</dbReference>
<evidence type="ECO:0000256" key="7">
    <source>
        <dbReference type="ARBA" id="ARBA00023077"/>
    </source>
</evidence>
<dbReference type="InterPro" id="IPR012910">
    <property type="entry name" value="Plug_dom"/>
</dbReference>
<keyword evidence="17" id="KW-1185">Reference proteome</keyword>
<evidence type="ECO:0000256" key="9">
    <source>
        <dbReference type="ARBA" id="ARBA00023237"/>
    </source>
</evidence>
<name>A0ABX1F578_9PROT</name>
<feature type="domain" description="TonB-dependent receptor-like beta-barrel" evidence="14">
    <location>
        <begin position="233"/>
        <end position="656"/>
    </location>
</feature>
<feature type="chain" id="PRO_5045342592" evidence="13">
    <location>
        <begin position="27"/>
        <end position="689"/>
    </location>
</feature>
<sequence>MADRRLASAQITAAIIALAAVTPASAQQAPAAAGTQQAPAAAGTQQAPAAGGAVTPLDAVTTTATRTRAISGDVAAPVTVIGREEIERRDARSVIDLIQDIPGIESSGAPRTTALQPIIRGLGDERVVLRTDGARNNFNAGHRGRTFVDPDLLRQVEVLRGPASTLYGSGALGGAISLRTIEVEDILRPGAAFGGTLGAGWQSQGSGPRGSLALGARAGDFTLLGAVAGFTNNNFTDGADNTIPFTGDNATSLLGKLGWNPGHHRFQISALRFRDDHQIPISANTATTTGITDRDTVSENLSFRWSYEDPANPLFNPQVVLYRTHVDLTEQRLTGARVRDRTELTTVGIDAQNTSRFGLGPTRHALTFGTEIYRDEQEGRANGVPRAQFPSAEQSITAFFIQDEIGLGNFTLTPGVRLDRFEQESPDGRNDRDSERASPRVSLAWQVTPWLQPYVSYAEGFRAPSLTELYVGGQHFPGNSFVPNPNLRPEVSRNKEVGANLRFSDVFQGGDRLRIRVAAFRNDVDDFIEQTVLRTTTVSANVAEARIEGVEAEAQYDAGLWYAGLGAAALKGDNRVTDQPLASIPAHRVTLSAGYRFLDHGVVVGGRITATAEQDRAPNVAGVAQQTSGYGLLDLHAAWTPNFAPNVRLSLAIDNVFDHAYRRANWNSDPSPPFYDVGRNIRGALRVSF</sequence>
<dbReference type="InterPro" id="IPR036942">
    <property type="entry name" value="Beta-barrel_TonB_sf"/>
</dbReference>
<feature type="signal peptide" evidence="13">
    <location>
        <begin position="1"/>
        <end position="26"/>
    </location>
</feature>
<dbReference type="Pfam" id="PF00593">
    <property type="entry name" value="TonB_dep_Rec_b-barrel"/>
    <property type="match status" value="1"/>
</dbReference>
<feature type="region of interest" description="Disordered" evidence="12">
    <location>
        <begin position="418"/>
        <end position="438"/>
    </location>
</feature>
<dbReference type="NCBIfam" id="TIGR01786">
    <property type="entry name" value="TonB-hemlactrns"/>
    <property type="match status" value="1"/>
</dbReference>
<dbReference type="EMBL" id="JAAVTX010000006">
    <property type="protein sequence ID" value="NKE47514.1"/>
    <property type="molecule type" value="Genomic_DNA"/>
</dbReference>
<dbReference type="InterPro" id="IPR037066">
    <property type="entry name" value="Plug_dom_sf"/>
</dbReference>
<evidence type="ECO:0000256" key="13">
    <source>
        <dbReference type="SAM" id="SignalP"/>
    </source>
</evidence>
<dbReference type="Gene3D" id="2.170.130.10">
    <property type="entry name" value="TonB-dependent receptor, plug domain"/>
    <property type="match status" value="1"/>
</dbReference>
<evidence type="ECO:0000256" key="10">
    <source>
        <dbReference type="PROSITE-ProRule" id="PRU01360"/>
    </source>
</evidence>
<dbReference type="PROSITE" id="PS52016">
    <property type="entry name" value="TONB_DEPENDENT_REC_3"/>
    <property type="match status" value="1"/>
</dbReference>
<comment type="caution">
    <text evidence="16">The sequence shown here is derived from an EMBL/GenBank/DDBJ whole genome shotgun (WGS) entry which is preliminary data.</text>
</comment>
<comment type="subcellular location">
    <subcellularLocation>
        <location evidence="1 10">Cell outer membrane</location>
        <topology evidence="1 10">Multi-pass membrane protein</topology>
    </subcellularLocation>
</comment>
<evidence type="ECO:0000256" key="1">
    <source>
        <dbReference type="ARBA" id="ARBA00004571"/>
    </source>
</evidence>
<keyword evidence="7 11" id="KW-0798">TonB box</keyword>
<dbReference type="CDD" id="cd01347">
    <property type="entry name" value="ligand_gated_channel"/>
    <property type="match status" value="1"/>
</dbReference>
<evidence type="ECO:0000313" key="17">
    <source>
        <dbReference type="Proteomes" id="UP000765160"/>
    </source>
</evidence>
<keyword evidence="4 10" id="KW-1134">Transmembrane beta strand</keyword>
<accession>A0ABX1F578</accession>
<keyword evidence="9 10" id="KW-0998">Cell outer membrane</keyword>
<evidence type="ECO:0000256" key="2">
    <source>
        <dbReference type="ARBA" id="ARBA00009810"/>
    </source>
</evidence>
<dbReference type="InterPro" id="IPR011276">
    <property type="entry name" value="TonB_haem/Hb_rcpt"/>
</dbReference>